<feature type="region of interest" description="Disordered" evidence="1">
    <location>
        <begin position="110"/>
        <end position="135"/>
    </location>
</feature>
<name>A0A839E9C1_9PSEU</name>
<accession>A0A839E9C1</accession>
<dbReference type="Proteomes" id="UP000569329">
    <property type="component" value="Unassembled WGS sequence"/>
</dbReference>
<gene>
    <name evidence="2" type="ORF">FHX42_005268</name>
</gene>
<evidence type="ECO:0000256" key="1">
    <source>
        <dbReference type="SAM" id="MobiDB-lite"/>
    </source>
</evidence>
<keyword evidence="3" id="KW-1185">Reference proteome</keyword>
<protein>
    <submittedName>
        <fullName evidence="2">Uncharacterized protein</fullName>
    </submittedName>
</protein>
<reference evidence="2 3" key="1">
    <citation type="submission" date="2020-07" db="EMBL/GenBank/DDBJ databases">
        <title>Sequencing the genomes of 1000 actinobacteria strains.</title>
        <authorList>
            <person name="Klenk H.-P."/>
        </authorList>
    </citation>
    <scope>NUCLEOTIDE SEQUENCE [LARGE SCALE GENOMIC DNA]</scope>
    <source>
        <strain evidence="2 3">DSM 45975</strain>
    </source>
</reference>
<proteinExistence type="predicted"/>
<organism evidence="2 3">
    <name type="scientific">Halosaccharopolyspora lacisalsi</name>
    <dbReference type="NCBI Taxonomy" id="1000566"/>
    <lineage>
        <taxon>Bacteria</taxon>
        <taxon>Bacillati</taxon>
        <taxon>Actinomycetota</taxon>
        <taxon>Actinomycetes</taxon>
        <taxon>Pseudonocardiales</taxon>
        <taxon>Pseudonocardiaceae</taxon>
        <taxon>Halosaccharopolyspora</taxon>
    </lineage>
</organism>
<dbReference type="AlphaFoldDB" id="A0A839E9C1"/>
<feature type="compositionally biased region" description="Low complexity" evidence="1">
    <location>
        <begin position="1"/>
        <end position="16"/>
    </location>
</feature>
<sequence>MNSTARTPEPTITTFPTRRRRDEHDAAAMRDMEWRMESDENYYARRDRRTPRTVRTHVQGNRASWDFPTVDGGTLRVIARHMAPHADVTQYTFLVIPPGGTTRDGYRTLPGATRWSGATPIDGTPQGATGRHLDQPPELGAWISHLVAEQDYADAA</sequence>
<comment type="caution">
    <text evidence="2">The sequence shown here is derived from an EMBL/GenBank/DDBJ whole genome shotgun (WGS) entry which is preliminary data.</text>
</comment>
<dbReference type="RefSeq" id="WP_182547014.1">
    <property type="nucleotide sequence ID" value="NZ_JACGWZ010000011.1"/>
</dbReference>
<evidence type="ECO:0000313" key="3">
    <source>
        <dbReference type="Proteomes" id="UP000569329"/>
    </source>
</evidence>
<dbReference type="EMBL" id="JACGWZ010000011">
    <property type="protein sequence ID" value="MBA8827861.1"/>
    <property type="molecule type" value="Genomic_DNA"/>
</dbReference>
<feature type="region of interest" description="Disordered" evidence="1">
    <location>
        <begin position="1"/>
        <end position="23"/>
    </location>
</feature>
<evidence type="ECO:0000313" key="2">
    <source>
        <dbReference type="EMBL" id="MBA8827861.1"/>
    </source>
</evidence>